<keyword evidence="1" id="KW-0732">Signal</keyword>
<feature type="signal peptide" evidence="1">
    <location>
        <begin position="1"/>
        <end position="16"/>
    </location>
</feature>
<accession>A0A2C9VR13</accession>
<name>A0A2C9VR13_MANES</name>
<organism evidence="2">
    <name type="scientific">Manihot esculenta</name>
    <name type="common">Cassava</name>
    <name type="synonym">Jatropha manihot</name>
    <dbReference type="NCBI Taxonomy" id="3983"/>
    <lineage>
        <taxon>Eukaryota</taxon>
        <taxon>Viridiplantae</taxon>
        <taxon>Streptophyta</taxon>
        <taxon>Embryophyta</taxon>
        <taxon>Tracheophyta</taxon>
        <taxon>Spermatophyta</taxon>
        <taxon>Magnoliopsida</taxon>
        <taxon>eudicotyledons</taxon>
        <taxon>Gunneridae</taxon>
        <taxon>Pentapetalae</taxon>
        <taxon>rosids</taxon>
        <taxon>fabids</taxon>
        <taxon>Malpighiales</taxon>
        <taxon>Euphorbiaceae</taxon>
        <taxon>Crotonoideae</taxon>
        <taxon>Manihoteae</taxon>
        <taxon>Manihot</taxon>
    </lineage>
</organism>
<dbReference type="EMBL" id="CM004392">
    <property type="protein sequence ID" value="OAY48328.1"/>
    <property type="molecule type" value="Genomic_DNA"/>
</dbReference>
<reference evidence="2" key="1">
    <citation type="submission" date="2016-02" db="EMBL/GenBank/DDBJ databases">
        <title>WGS assembly of Manihot esculenta.</title>
        <authorList>
            <person name="Bredeson J.V."/>
            <person name="Prochnik S.E."/>
            <person name="Lyons J.B."/>
            <person name="Schmutz J."/>
            <person name="Grimwood J."/>
            <person name="Vrebalov J."/>
            <person name="Bart R.S."/>
            <person name="Amuge T."/>
            <person name="Ferguson M.E."/>
            <person name="Green R."/>
            <person name="Putnam N."/>
            <person name="Stites J."/>
            <person name="Rounsley S."/>
            <person name="Rokhsar D.S."/>
        </authorList>
    </citation>
    <scope>NUCLEOTIDE SEQUENCE [LARGE SCALE GENOMIC DNA]</scope>
    <source>
        <tissue evidence="2">Leaf</tissue>
    </source>
</reference>
<feature type="chain" id="PRO_5012180709" evidence="1">
    <location>
        <begin position="17"/>
        <end position="33"/>
    </location>
</feature>
<evidence type="ECO:0000256" key="1">
    <source>
        <dbReference type="SAM" id="SignalP"/>
    </source>
</evidence>
<protein>
    <submittedName>
        <fullName evidence="2">Uncharacterized protein</fullName>
    </submittedName>
</protein>
<sequence length="33" mass="3783">MHRFGLLNHYFSLVLQLQVCEVLSTKSCTSLKS</sequence>
<dbReference type="AlphaFoldDB" id="A0A2C9VR13"/>
<gene>
    <name evidence="2" type="ORF">MANES_06G150400</name>
</gene>
<evidence type="ECO:0000313" key="2">
    <source>
        <dbReference type="EMBL" id="OAY48328.1"/>
    </source>
</evidence>
<proteinExistence type="predicted"/>